<dbReference type="Proteomes" id="UP000539313">
    <property type="component" value="Unassembled WGS sequence"/>
</dbReference>
<proteinExistence type="predicted"/>
<comment type="caution">
    <text evidence="1">The sequence shown here is derived from an EMBL/GenBank/DDBJ whole genome shotgun (WGS) entry which is preliminary data.</text>
</comment>
<evidence type="ECO:0000313" key="1">
    <source>
        <dbReference type="EMBL" id="MBA9003476.1"/>
    </source>
</evidence>
<keyword evidence="2" id="KW-1185">Reference proteome</keyword>
<organism evidence="1 2">
    <name type="scientific">Thermomonospora cellulosilytica</name>
    <dbReference type="NCBI Taxonomy" id="1411118"/>
    <lineage>
        <taxon>Bacteria</taxon>
        <taxon>Bacillati</taxon>
        <taxon>Actinomycetota</taxon>
        <taxon>Actinomycetes</taxon>
        <taxon>Streptosporangiales</taxon>
        <taxon>Thermomonosporaceae</taxon>
        <taxon>Thermomonospora</taxon>
    </lineage>
</organism>
<evidence type="ECO:0000313" key="2">
    <source>
        <dbReference type="Proteomes" id="UP000539313"/>
    </source>
</evidence>
<sequence length="228" mass="25590">MTAHDVAQLLPDIARLHDLCRSLAVLEAILSPEWEYRYYSFNADWSCEEEMASMRNGSGDEYSIIFSPAGAYVRGFAHESVMSPYANEDHEPWPGVLDSVPEVFRSCVQEPAFCDENGVPIVTVCLWRQADDDRWHVGEIDYPQNESDPDGSADLFGLLTNPSPEAYQQFAEDYYEVPVDLEAVRHIYALHPLTQDLVSRLNPEILIGDLTEDLAQARYPTADSANGA</sequence>
<protein>
    <submittedName>
        <fullName evidence="1">Uncharacterized protein</fullName>
    </submittedName>
</protein>
<name>A0A7W3MX41_9ACTN</name>
<dbReference type="RefSeq" id="WP_182705215.1">
    <property type="nucleotide sequence ID" value="NZ_JACJII010000001.1"/>
</dbReference>
<reference evidence="1 2" key="1">
    <citation type="submission" date="2020-08" db="EMBL/GenBank/DDBJ databases">
        <title>Sequencing the genomes of 1000 actinobacteria strains.</title>
        <authorList>
            <person name="Klenk H.-P."/>
        </authorList>
    </citation>
    <scope>NUCLEOTIDE SEQUENCE [LARGE SCALE GENOMIC DNA]</scope>
    <source>
        <strain evidence="1 2">DSM 45823</strain>
    </source>
</reference>
<dbReference type="EMBL" id="JACJII010000001">
    <property type="protein sequence ID" value="MBA9003476.1"/>
    <property type="molecule type" value="Genomic_DNA"/>
</dbReference>
<accession>A0A7W3MX41</accession>
<dbReference type="AlphaFoldDB" id="A0A7W3MX41"/>
<gene>
    <name evidence="1" type="ORF">HNR21_002358</name>
</gene>